<dbReference type="Proteomes" id="UP001243286">
    <property type="component" value="Unassembled WGS sequence"/>
</dbReference>
<gene>
    <name evidence="2" type="ORF">QK289_10115</name>
</gene>
<feature type="transmembrane region" description="Helical" evidence="1">
    <location>
        <begin position="6"/>
        <end position="31"/>
    </location>
</feature>
<keyword evidence="1" id="KW-1133">Transmembrane helix</keyword>
<dbReference type="RefSeq" id="WP_282356516.1">
    <property type="nucleotide sequence ID" value="NZ_JASBQV010000014.1"/>
</dbReference>
<feature type="transmembrane region" description="Helical" evidence="1">
    <location>
        <begin position="43"/>
        <end position="68"/>
    </location>
</feature>
<organism evidence="2 3">
    <name type="scientific">Exiguobacterium antarcticum</name>
    <dbReference type="NCBI Taxonomy" id="132920"/>
    <lineage>
        <taxon>Bacteria</taxon>
        <taxon>Bacillati</taxon>
        <taxon>Bacillota</taxon>
        <taxon>Bacilli</taxon>
        <taxon>Bacillales</taxon>
        <taxon>Bacillales Family XII. Incertae Sedis</taxon>
        <taxon>Exiguobacterium</taxon>
    </lineage>
</organism>
<comment type="caution">
    <text evidence="2">The sequence shown here is derived from an EMBL/GenBank/DDBJ whole genome shotgun (WGS) entry which is preliminary data.</text>
</comment>
<dbReference type="EMBL" id="JASBQV010000014">
    <property type="protein sequence ID" value="MDI3235363.1"/>
    <property type="molecule type" value="Genomic_DNA"/>
</dbReference>
<reference evidence="2 3" key="1">
    <citation type="submission" date="2023-04" db="EMBL/GenBank/DDBJ databases">
        <title>Antarctic isolates genomes.</title>
        <authorList>
            <person name="Dimov S.G."/>
        </authorList>
    </citation>
    <scope>NUCLEOTIDE SEQUENCE [LARGE SCALE GENOMIC DNA]</scope>
    <source>
        <strain evidence="2 3">AL19</strain>
    </source>
</reference>
<keyword evidence="3" id="KW-1185">Reference proteome</keyword>
<sequence>MMIGSALSITYLVLLLLIAGFGLLFGSILLLKQTIRGRYAGFYLIAAAIFPAAMLITSVEGGLVGHLFFETNLFLSIVAWLLVLSSGYMVMVTATVTLRYVYRYTSIPKILQKWWTHRFHRPKPN</sequence>
<evidence type="ECO:0000313" key="3">
    <source>
        <dbReference type="Proteomes" id="UP001243286"/>
    </source>
</evidence>
<feature type="transmembrane region" description="Helical" evidence="1">
    <location>
        <begin position="74"/>
        <end position="102"/>
    </location>
</feature>
<accession>A0ABT6R3F4</accession>
<evidence type="ECO:0000256" key="1">
    <source>
        <dbReference type="SAM" id="Phobius"/>
    </source>
</evidence>
<keyword evidence="1" id="KW-0812">Transmembrane</keyword>
<protein>
    <submittedName>
        <fullName evidence="2">Uncharacterized protein</fullName>
    </submittedName>
</protein>
<name>A0ABT6R3F4_9BACL</name>
<proteinExistence type="predicted"/>
<evidence type="ECO:0000313" key="2">
    <source>
        <dbReference type="EMBL" id="MDI3235363.1"/>
    </source>
</evidence>
<keyword evidence="1" id="KW-0472">Membrane</keyword>